<evidence type="ECO:0000256" key="2">
    <source>
        <dbReference type="SAM" id="Coils"/>
    </source>
</evidence>
<evidence type="ECO:0000256" key="1">
    <source>
        <dbReference type="ARBA" id="ARBA00023054"/>
    </source>
</evidence>
<sequence>MEDNARTKIELMKPVLLKAGIPFAISIAGLVLARFTLGRKDAGLKDSANESQFNDSPELCNDQESCHDDLEIIEGDQHLTNIHDMSSLDTLHTQTIRELEEEIVCLKGKVKDLEGRELELKFRFLHYLEMKDQEMELMELENCLSLEIVKSEYLDRELLSMEAEIKRFEGMVIDFLKLSRQIQISILENKVLYRIIRRLLRKAEEMSHVLQRKNRETEAGHAEISRNHEELSRREDRISVLENKLLEMKHVTEKQEVENHELLSKLNLAENSASLKNEERAALEGYNQLVNEFEQLQRDRAAEVKELVYLRWSNACLRHELIRRNQQGENVEAKNSHQVELCYEEDGLEGESESSVILDDQGESSLESTTPSRDHAHAHSKRLKLIEKFKRWVEGSEKTKRKSEQKNHGEVVKCLGKHMVSDGADEIQVSARNSCSSACHNSPNVMNST</sequence>
<gene>
    <name evidence="5" type="ORF">DCAR_015020</name>
    <name evidence="6" type="ORF">DCAR_0415799</name>
</gene>
<name>A0A165WS16_DAUCS</name>
<keyword evidence="7" id="KW-1185">Reference proteome</keyword>
<evidence type="ECO:0000256" key="4">
    <source>
        <dbReference type="SAM" id="Phobius"/>
    </source>
</evidence>
<dbReference type="EMBL" id="LNRQ01000004">
    <property type="protein sequence ID" value="KZM97618.1"/>
    <property type="molecule type" value="Genomic_DNA"/>
</dbReference>
<dbReference type="OrthoDB" id="687739at2759"/>
<dbReference type="OMA" id="RIEGMQM"/>
<feature type="transmembrane region" description="Helical" evidence="4">
    <location>
        <begin position="20"/>
        <end position="37"/>
    </location>
</feature>
<dbReference type="KEGG" id="dcr:108216828"/>
<dbReference type="AlphaFoldDB" id="A0A165WS16"/>
<evidence type="ECO:0008006" key="8">
    <source>
        <dbReference type="Google" id="ProtNLM"/>
    </source>
</evidence>
<reference evidence="6" key="2">
    <citation type="submission" date="2022-03" db="EMBL/GenBank/DDBJ databases">
        <title>Draft title - Genomic analysis of global carrot germplasm unveils the trajectory of domestication and the origin of high carotenoid orange carrot.</title>
        <authorList>
            <person name="Iorizzo M."/>
            <person name="Ellison S."/>
            <person name="Senalik D."/>
            <person name="Macko-Podgorni A."/>
            <person name="Grzebelus D."/>
            <person name="Bostan H."/>
            <person name="Rolling W."/>
            <person name="Curaba J."/>
            <person name="Simon P."/>
        </authorList>
    </citation>
    <scope>NUCLEOTIDE SEQUENCE</scope>
    <source>
        <tissue evidence="6">Leaf</tissue>
    </source>
</reference>
<feature type="region of interest" description="Disordered" evidence="3">
    <location>
        <begin position="353"/>
        <end position="380"/>
    </location>
</feature>
<keyword evidence="4" id="KW-1133">Transmembrane helix</keyword>
<keyword evidence="4" id="KW-0812">Transmembrane</keyword>
<proteinExistence type="predicted"/>
<protein>
    <recommendedName>
        <fullName evidence="8">Protein CHUP1, chloroplastic</fullName>
    </recommendedName>
</protein>
<dbReference type="STRING" id="79200.A0A165WS16"/>
<evidence type="ECO:0000256" key="3">
    <source>
        <dbReference type="SAM" id="MobiDB-lite"/>
    </source>
</evidence>
<feature type="coiled-coil region" evidence="2">
    <location>
        <begin position="276"/>
        <end position="306"/>
    </location>
</feature>
<evidence type="ECO:0000313" key="5">
    <source>
        <dbReference type="EMBL" id="KZM97618.1"/>
    </source>
</evidence>
<keyword evidence="1 2" id="KW-0175">Coiled coil</keyword>
<dbReference type="Gramene" id="KZM97618">
    <property type="protein sequence ID" value="KZM97618"/>
    <property type="gene ID" value="DCAR_015020"/>
</dbReference>
<dbReference type="Proteomes" id="UP000077755">
    <property type="component" value="Chromosome 4"/>
</dbReference>
<dbReference type="EMBL" id="CP093346">
    <property type="protein sequence ID" value="WOG96464.1"/>
    <property type="molecule type" value="Genomic_DNA"/>
</dbReference>
<dbReference type="PANTHER" id="PTHR31342">
    <property type="entry name" value="PROTEIN CHUP1, CHLOROPLASTIC"/>
    <property type="match status" value="1"/>
</dbReference>
<organism evidence="5">
    <name type="scientific">Daucus carota subsp. sativus</name>
    <name type="common">Carrot</name>
    <dbReference type="NCBI Taxonomy" id="79200"/>
    <lineage>
        <taxon>Eukaryota</taxon>
        <taxon>Viridiplantae</taxon>
        <taxon>Streptophyta</taxon>
        <taxon>Embryophyta</taxon>
        <taxon>Tracheophyta</taxon>
        <taxon>Spermatophyta</taxon>
        <taxon>Magnoliopsida</taxon>
        <taxon>eudicotyledons</taxon>
        <taxon>Gunneridae</taxon>
        <taxon>Pentapetalae</taxon>
        <taxon>asterids</taxon>
        <taxon>campanulids</taxon>
        <taxon>Apiales</taxon>
        <taxon>Apiaceae</taxon>
        <taxon>Apioideae</taxon>
        <taxon>Scandiceae</taxon>
        <taxon>Daucinae</taxon>
        <taxon>Daucus</taxon>
        <taxon>Daucus sect. Daucus</taxon>
    </lineage>
</organism>
<keyword evidence="4" id="KW-0472">Membrane</keyword>
<feature type="region of interest" description="Disordered" evidence="3">
    <location>
        <begin position="211"/>
        <end position="230"/>
    </location>
</feature>
<reference evidence="5" key="1">
    <citation type="journal article" date="2016" name="Nat. Genet.">
        <title>A high-quality carrot genome assembly provides new insights into carotenoid accumulation and asterid genome evolution.</title>
        <authorList>
            <person name="Iorizzo M."/>
            <person name="Ellison S."/>
            <person name="Senalik D."/>
            <person name="Zeng P."/>
            <person name="Satapoomin P."/>
            <person name="Huang J."/>
            <person name="Bowman M."/>
            <person name="Iovene M."/>
            <person name="Sanseverino W."/>
            <person name="Cavagnaro P."/>
            <person name="Yildiz M."/>
            <person name="Macko-Podgorni A."/>
            <person name="Moranska E."/>
            <person name="Grzebelus E."/>
            <person name="Grzebelus D."/>
            <person name="Ashrafi H."/>
            <person name="Zheng Z."/>
            <person name="Cheng S."/>
            <person name="Spooner D."/>
            <person name="Van Deynze A."/>
            <person name="Simon P."/>
        </authorList>
    </citation>
    <scope>NUCLEOTIDE SEQUENCE [LARGE SCALE GENOMIC DNA]</scope>
    <source>
        <tissue evidence="5">Leaf</tissue>
    </source>
</reference>
<dbReference type="PANTHER" id="PTHR31342:SF10">
    <property type="entry name" value="CHUP1-LIKE PROTEIN"/>
    <property type="match status" value="1"/>
</dbReference>
<dbReference type="InterPro" id="IPR040265">
    <property type="entry name" value="CHUP1/IPGA1-like"/>
</dbReference>
<evidence type="ECO:0000313" key="7">
    <source>
        <dbReference type="Proteomes" id="UP000077755"/>
    </source>
</evidence>
<dbReference type="GO" id="GO:0055028">
    <property type="term" value="C:cortical microtubule"/>
    <property type="evidence" value="ECO:0007669"/>
    <property type="project" value="TreeGrafter"/>
</dbReference>
<accession>A0A165WS16</accession>
<dbReference type="GO" id="GO:0072699">
    <property type="term" value="P:protein localization to cortical microtubule cytoskeleton"/>
    <property type="evidence" value="ECO:0007669"/>
    <property type="project" value="TreeGrafter"/>
</dbReference>
<evidence type="ECO:0000313" key="6">
    <source>
        <dbReference type="EMBL" id="WOG96464.1"/>
    </source>
</evidence>